<sequence>MKHVTGCLIVLGCLALAGFWEIPSVSGQTLPAAFEVASAEVENSQQNIRDSEGTTLTPFDQSKGSEEDVELTRRIRQSLMADKTLSMNAHNIKIVTLNGKATLRGPVETHDERRRILNMATLVVGLNNVINLLEVVNE</sequence>
<feature type="region of interest" description="Disordered" evidence="1">
    <location>
        <begin position="44"/>
        <end position="67"/>
    </location>
</feature>
<proteinExistence type="predicted"/>
<keyword evidence="4" id="KW-1185">Reference proteome</keyword>
<dbReference type="RefSeq" id="WP_312641690.1">
    <property type="nucleotide sequence ID" value="NZ_CP116967.1"/>
</dbReference>
<dbReference type="Proteomes" id="UP001302719">
    <property type="component" value="Chromosome"/>
</dbReference>
<reference evidence="3 4" key="1">
    <citation type="submission" date="2023-01" db="EMBL/GenBank/DDBJ databases">
        <title>Cultivation and genomic characterization of new, ubiquitous marine nitrite-oxidizing bacteria from the Nitrospirales.</title>
        <authorList>
            <person name="Mueller A.J."/>
            <person name="Daebeler A."/>
            <person name="Herbold C.W."/>
            <person name="Kirkegaard R.H."/>
            <person name="Daims H."/>
        </authorList>
    </citation>
    <scope>NUCLEOTIDE SEQUENCE [LARGE SCALE GENOMIC DNA]</scope>
    <source>
        <strain evidence="3 4">VA</strain>
    </source>
</reference>
<feature type="compositionally biased region" description="Polar residues" evidence="1">
    <location>
        <begin position="44"/>
        <end position="62"/>
    </location>
</feature>
<dbReference type="EMBL" id="CP116967">
    <property type="protein sequence ID" value="WNM57336.1"/>
    <property type="molecule type" value="Genomic_DNA"/>
</dbReference>
<dbReference type="InterPro" id="IPR007055">
    <property type="entry name" value="BON_dom"/>
</dbReference>
<evidence type="ECO:0000313" key="3">
    <source>
        <dbReference type="EMBL" id="WNM57336.1"/>
    </source>
</evidence>
<evidence type="ECO:0000256" key="1">
    <source>
        <dbReference type="SAM" id="MobiDB-lite"/>
    </source>
</evidence>
<gene>
    <name evidence="3" type="ORF">PP769_15360</name>
</gene>
<dbReference type="Pfam" id="PF04972">
    <property type="entry name" value="BON"/>
    <property type="match status" value="1"/>
</dbReference>
<protein>
    <submittedName>
        <fullName evidence="3">BON domain-containing protein</fullName>
    </submittedName>
</protein>
<organism evidence="3 4">
    <name type="scientific">Candidatus Nitrospira allomarina</name>
    <dbReference type="NCBI Taxonomy" id="3020900"/>
    <lineage>
        <taxon>Bacteria</taxon>
        <taxon>Pseudomonadati</taxon>
        <taxon>Nitrospirota</taxon>
        <taxon>Nitrospiria</taxon>
        <taxon>Nitrospirales</taxon>
        <taxon>Nitrospiraceae</taxon>
        <taxon>Nitrospira</taxon>
    </lineage>
</organism>
<dbReference type="PROSITE" id="PS50914">
    <property type="entry name" value="BON"/>
    <property type="match status" value="1"/>
</dbReference>
<dbReference type="Gene3D" id="3.30.1340.30">
    <property type="match status" value="1"/>
</dbReference>
<feature type="domain" description="BON" evidence="2">
    <location>
        <begin position="67"/>
        <end position="137"/>
    </location>
</feature>
<name>A0AA96G9E9_9BACT</name>
<dbReference type="AlphaFoldDB" id="A0AA96G9E9"/>
<accession>A0AA96G9E9</accession>
<evidence type="ECO:0000259" key="2">
    <source>
        <dbReference type="PROSITE" id="PS50914"/>
    </source>
</evidence>
<dbReference type="KEGG" id="nall:PP769_15360"/>
<evidence type="ECO:0000313" key="4">
    <source>
        <dbReference type="Proteomes" id="UP001302719"/>
    </source>
</evidence>